<protein>
    <submittedName>
        <fullName evidence="2">HK97 gp6-like/SPP1 gp15-like head-tail connector</fullName>
    </submittedName>
</protein>
<evidence type="ECO:0007829" key="4">
    <source>
        <dbReference type="PDB" id="8QQN"/>
    </source>
</evidence>
<feature type="binding site" evidence="6">
    <location>
        <position position="71"/>
    </location>
    <ligand>
        <name>Mg(2+)</name>
        <dbReference type="ChEBI" id="CHEBI:18420"/>
        <label>1</label>
    </ligand>
</feature>
<reference evidence="8" key="4">
    <citation type="submission" date="2024-10" db="PDB data bank">
        <title>CryoEM structure of Haloferax tailed virus.</title>
        <authorList>
            <person name="Zhang D."/>
            <person name="Daum B."/>
            <person name="Isupov M.N."/>
            <person name="McLaren M."/>
            <person name="Oksanen H."/>
            <person name="Quax T.E.F."/>
            <person name="Schwarzer S."/>
            <person name="Gold V.A.M."/>
            <person name="Stuart W."/>
        </authorList>
    </citation>
    <scope>STRUCTURE BY ELECTRON MICROSCOPY (2.44 ANGSTROMS) IN COMPLEX WITH MG(2+)</scope>
</reference>
<dbReference type="PDB" id="8QSY">
    <property type="method" value="EM"/>
    <property type="resolution" value="2.68 A"/>
    <property type="chains" value="PM/PN/PO/PP/PQ/PR/PS/PT/PU/PV/PW/PX=1-141"/>
</dbReference>
<dbReference type="EMDB" id="EMD-50521"/>
<dbReference type="Proteomes" id="UP000289930">
    <property type="component" value="Segment"/>
</dbReference>
<dbReference type="PDB" id="8QQN">
    <property type="method" value="EM"/>
    <property type="resolution" value="2.34 A"/>
    <property type="chains" value="PM/PN/PO/PP/PQ/PR/PS/PT/PU/PV/PW/PX=1-141"/>
</dbReference>
<dbReference type="EMDB" id="EMD-51866"/>
<feature type="compositionally biased region" description="Low complexity" evidence="1">
    <location>
        <begin position="92"/>
        <end position="107"/>
    </location>
</feature>
<keyword evidence="4 5" id="KW-0479">Metal-binding</keyword>
<evidence type="ECO:0007829" key="6">
    <source>
        <dbReference type="PDB" id="8QSY"/>
    </source>
</evidence>
<organism evidence="2">
    <name type="scientific">Haloferax tailed virus 1</name>
    <name type="common">HFTV1</name>
    <dbReference type="NCBI Taxonomy" id="2507575"/>
    <lineage>
        <taxon>Viruses</taxon>
        <taxon>Duplodnaviria</taxon>
        <taxon>Heunggongvirae</taxon>
        <taxon>Uroviricota</taxon>
        <taxon>Caudoviricetes</taxon>
        <taxon>Kirjokansivirales</taxon>
        <taxon>Haloferuviridae</taxon>
        <taxon>Retbasiphovirus</taxon>
        <taxon>Retbasiphovirus hantatum</taxon>
        <taxon>Retbasiphovirus HFTV1</taxon>
    </lineage>
</organism>
<reference evidence="7" key="3">
    <citation type="submission" date="2024-06" db="PDB data bank">
        <title>CryoEM structure of Haloferax tailed virus.</title>
        <authorList>
            <person name="Zhang D."/>
            <person name="Daum B."/>
            <person name="Isupov M.N."/>
            <person name="McLaren M."/>
            <person name="Oksanen H."/>
            <person name="Quax T.E.F."/>
            <person name="Schwarzer S."/>
            <person name="Gold V.A.M."/>
        </authorList>
    </citation>
    <scope>STRUCTURE BY ELECTRON MICROSCOPY (2.96 ANGSTROMS) IN COMPLEX WITH MG(2+)</scope>
</reference>
<proteinExistence type="evidence at protein level"/>
<dbReference type="EMDB" id="EMD-18633"/>
<accession>A0A410N6S3</accession>
<dbReference type="PDB" id="8QSI">
    <property type="method" value="EM"/>
    <property type="resolution" value="2.75 A"/>
    <property type="chains" value="PM/PN/PO/PP/PQ/PR/PS/PT/PU/PV/PW/PX=1-141"/>
</dbReference>
<name>A0A410N6S3_HFTV1</name>
<dbReference type="SMR" id="A0A410N6S3"/>
<evidence type="ECO:0000256" key="1">
    <source>
        <dbReference type="SAM" id="MobiDB-lite"/>
    </source>
</evidence>
<dbReference type="PDB" id="9H4P">
    <property type="method" value="EM"/>
    <property type="resolution" value="2.44 A"/>
    <property type="chains" value="PM/PN/PO/PP/PQ/PR/PS/PT/PU/PV/PW/PX=1-141"/>
</dbReference>
<evidence type="ECO:0007829" key="7">
    <source>
        <dbReference type="PDB" id="9FKB"/>
    </source>
</evidence>
<feature type="binding site" evidence="4 5">
    <location>
        <position position="127"/>
    </location>
    <ligand>
        <name>Mg(2+)</name>
        <dbReference type="ChEBI" id="CHEBI:18420"/>
        <label>2</label>
    </ligand>
</feature>
<reference evidence="4 5" key="2">
    <citation type="submission" date="2023-10" db="PDB data bank">
        <title>CryoEM structure of Haloferax tailed virus 1.</title>
        <authorList>
            <person name="Zhang D."/>
            <person name="Daum B."/>
            <person name="Isupov M.N."/>
            <person name="McLaren M."/>
            <person name="Oksanen H."/>
            <person name="Quax T.E.F."/>
            <person name="Schwarzer S."/>
            <person name="Gold V.A.M."/>
            <person name="Antson A."/>
        </authorList>
    </citation>
    <scope>STRUCTURE BY ELECTRON MICROSCOPY (2.34 ANGSTROMS) IN COMPLEX WITH MG(2+)</scope>
</reference>
<dbReference type="EMDB" id="EMD-18599"/>
<dbReference type="PDB" id="9FKB">
    <property type="method" value="EM"/>
    <property type="resolution" value="2.96 A"/>
    <property type="chains" value="PM/PN/PO/PP/PQ/PR/PS/PT/PU/PV/PW/PX=1-141"/>
</dbReference>
<keyword evidence="3" id="KW-1185">Reference proteome</keyword>
<evidence type="ECO:0007829" key="5">
    <source>
        <dbReference type="PDB" id="8QSI"/>
    </source>
</evidence>
<reference evidence="2" key="1">
    <citation type="journal article" date="2019" name="Environ. Microbiol.">
        <title>Novel haloarchaeal viruses from Lake Retba infecting Haloferax and Halorubrum species.</title>
        <authorList>
            <person name="Mizuno C.M."/>
            <person name="Prajapati B."/>
            <person name="Lucas-Staat S."/>
            <person name="Sime-Ngando T."/>
            <person name="Forterre P."/>
            <person name="Bamford D.H."/>
            <person name="Prangishvili D."/>
            <person name="Krupovic M."/>
            <person name="Oksanen H.M."/>
        </authorList>
    </citation>
    <scope>NUCLEOTIDE SEQUENCE</scope>
</reference>
<keyword evidence="4 5" id="KW-0002">3D-structure</keyword>
<dbReference type="EMBL" id="MG550112">
    <property type="protein sequence ID" value="QAS68859.1"/>
    <property type="molecule type" value="Genomic_DNA"/>
</dbReference>
<evidence type="ECO:0000313" key="3">
    <source>
        <dbReference type="Proteomes" id="UP000289930"/>
    </source>
</evidence>
<evidence type="ECO:0007829" key="8">
    <source>
        <dbReference type="PDB" id="9H4P"/>
    </source>
</evidence>
<sequence length="141" mass="15572">MPDPSIDEVSKSDWDALTTQEQDDIISQVENLSSTGWVNTSRERKAEAIRSAIAERDTLYSGNMSRLPTLDGDAEYFTLYLSAHKIQLFEGGEAQSESGEGGSVSYSTGGGGEKDLQKTRYGRMALEYVWEDNSIAALRTY</sequence>
<feature type="region of interest" description="Disordered" evidence="1">
    <location>
        <begin position="92"/>
        <end position="112"/>
    </location>
</feature>
<gene>
    <name evidence="2" type="ORF">HFTV1-gp26</name>
</gene>
<evidence type="ECO:0000313" key="2">
    <source>
        <dbReference type="EMBL" id="QAS68859.1"/>
    </source>
</evidence>
<dbReference type="EMDB" id="EMD-18642"/>
<feature type="binding site" evidence="4 5">
    <location>
        <position position="131"/>
    </location>
    <ligand>
        <name>Mg(2+)</name>
        <dbReference type="ChEBI" id="CHEBI:18420"/>
        <label>2</label>
    </ligand>
</feature>
<feature type="binding site" evidence="4 5">
    <location>
        <position position="132"/>
    </location>
    <ligand>
        <name>Mg(2+)</name>
        <dbReference type="ChEBI" id="CHEBI:18420"/>
        <label>2</label>
    </ligand>
</feature>